<dbReference type="EMBL" id="CP000949">
    <property type="protein sequence ID" value="ACA75354.1"/>
    <property type="molecule type" value="Genomic_DNA"/>
</dbReference>
<dbReference type="AlphaFoldDB" id="B1JE93"/>
<dbReference type="eggNOG" id="COG3209">
    <property type="taxonomic scope" value="Bacteria"/>
</dbReference>
<sequence length="300" mass="32273">MSRSLNNTLFFYQSNKLITVKQGNQHRAILRNADMPLAEVQAGETAGAGLLATDDKGSVLNVQDTEDLEGHYFSAYGHDPNLPSMRITLGFNGEAYVPGAASYLLGLGYRSYSPRLRRFLAADSWSPFGQGGLNVYCYCEGDPVNFIDSSGHMPKRFVNPRPKLRRVELPNDEILKVSKNIAVNIGSSTAKSSSNSSLTPSSQAGGHTAHTEAGLTSGETAVRRDSPATIPKTPTLGSPIPSTDSSPAGSPRGSPQPDAAPLQPLFVRSFVEAPQSLFHSRASEIRQPTDAFPRAPSRWD</sequence>
<reference evidence="2" key="1">
    <citation type="submission" date="2008-02" db="EMBL/GenBank/DDBJ databases">
        <title>Complete sequence of Psuedomonas putida W619.</title>
        <authorList>
            <consortium name="US DOE Joint Genome Institute"/>
            <person name="Copeland A."/>
            <person name="Lucas S."/>
            <person name="Lapidus A."/>
            <person name="Barry K."/>
            <person name="Detter J.C."/>
            <person name="Glavina del Rio T."/>
            <person name="Dalin E."/>
            <person name="Tice H."/>
            <person name="Pitluck S."/>
            <person name="Chain P."/>
            <person name="Malfatti S."/>
            <person name="Shin M."/>
            <person name="Vergez L."/>
            <person name="Schmutz J."/>
            <person name="Larimer F."/>
            <person name="Land M."/>
            <person name="Hauser L."/>
            <person name="Kyrpides N."/>
            <person name="Kim E."/>
            <person name="Taghavi S."/>
            <person name="Vangronsveld D."/>
            <person name="van der Lelie D."/>
            <person name="Richardson P."/>
        </authorList>
    </citation>
    <scope>NUCLEOTIDE SEQUENCE</scope>
    <source>
        <strain evidence="2">W619</strain>
    </source>
</reference>
<dbReference type="STRING" id="390235.PputW619_4878"/>
<gene>
    <name evidence="2" type="ordered locus">PputW619_4878</name>
</gene>
<name>B1JE93_PSEPW</name>
<dbReference type="Gene3D" id="2.180.10.10">
    <property type="entry name" value="RHS repeat-associated core"/>
    <property type="match status" value="1"/>
</dbReference>
<protein>
    <recommendedName>
        <fullName evidence="3">RHS repeat-associated core domain-containing protein</fullName>
    </recommendedName>
</protein>
<proteinExistence type="predicted"/>
<evidence type="ECO:0000256" key="1">
    <source>
        <dbReference type="SAM" id="MobiDB-lite"/>
    </source>
</evidence>
<dbReference type="InterPro" id="IPR022385">
    <property type="entry name" value="Rhs_assc_core"/>
</dbReference>
<accession>B1JE93</accession>
<dbReference type="NCBIfam" id="TIGR03696">
    <property type="entry name" value="Rhs_assc_core"/>
    <property type="match status" value="1"/>
</dbReference>
<feature type="compositionally biased region" description="Low complexity" evidence="1">
    <location>
        <begin position="188"/>
        <end position="202"/>
    </location>
</feature>
<dbReference type="HOGENOM" id="CLU_927081_0_0_6"/>
<organism evidence="2">
    <name type="scientific">Pseudomonas putida (strain W619)</name>
    <dbReference type="NCBI Taxonomy" id="390235"/>
    <lineage>
        <taxon>Bacteria</taxon>
        <taxon>Pseudomonadati</taxon>
        <taxon>Pseudomonadota</taxon>
        <taxon>Gammaproteobacteria</taxon>
        <taxon>Pseudomonadales</taxon>
        <taxon>Pseudomonadaceae</taxon>
        <taxon>Pseudomonas</taxon>
    </lineage>
</organism>
<feature type="region of interest" description="Disordered" evidence="1">
    <location>
        <begin position="279"/>
        <end position="300"/>
    </location>
</feature>
<evidence type="ECO:0008006" key="3">
    <source>
        <dbReference type="Google" id="ProtNLM"/>
    </source>
</evidence>
<dbReference type="KEGG" id="ppw:PputW619_4878"/>
<evidence type="ECO:0000313" key="2">
    <source>
        <dbReference type="EMBL" id="ACA75354.1"/>
    </source>
</evidence>
<dbReference type="OrthoDB" id="7012700at2"/>
<feature type="region of interest" description="Disordered" evidence="1">
    <location>
        <begin position="188"/>
        <end position="266"/>
    </location>
</feature>